<dbReference type="AlphaFoldDB" id="A0A3E2TD74"/>
<dbReference type="PANTHER" id="PTHR23068">
    <property type="entry name" value="DNA CYTOSINE-5- -METHYLTRANSFERASE 3-RELATED"/>
    <property type="match status" value="1"/>
</dbReference>
<dbReference type="InterPro" id="IPR029063">
    <property type="entry name" value="SAM-dependent_MTases_sf"/>
</dbReference>
<reference evidence="7 8" key="1">
    <citation type="submission" date="2018-08" db="EMBL/GenBank/DDBJ databases">
        <title>A genome reference for cultivated species of the human gut microbiota.</title>
        <authorList>
            <person name="Zou Y."/>
            <person name="Xue W."/>
            <person name="Luo G."/>
        </authorList>
    </citation>
    <scope>NUCLEOTIDE SEQUENCE [LARGE SCALE GENOMIC DNA]</scope>
    <source>
        <strain evidence="7 8">AF45-17</strain>
    </source>
</reference>
<dbReference type="InterPro" id="IPR050390">
    <property type="entry name" value="C5-Methyltransferase"/>
</dbReference>
<gene>
    <name evidence="7" type="ORF">DW070_16305</name>
</gene>
<comment type="caution">
    <text evidence="7">The sequence shown here is derived from an EMBL/GenBank/DDBJ whole genome shotgun (WGS) entry which is preliminary data.</text>
</comment>
<keyword evidence="4 6" id="KW-0949">S-adenosyl-L-methionine</keyword>
<protein>
    <recommendedName>
        <fullName evidence="1">DNA (cytosine-5-)-methyltransferase</fullName>
        <ecNumber evidence="1">2.1.1.37</ecNumber>
    </recommendedName>
</protein>
<comment type="similarity">
    <text evidence="6">Belongs to the class I-like SAM-binding methyltransferase superfamily. C5-methyltransferase family.</text>
</comment>
<dbReference type="InterPro" id="IPR001525">
    <property type="entry name" value="C5_MeTfrase"/>
</dbReference>
<dbReference type="GO" id="GO:0009307">
    <property type="term" value="P:DNA restriction-modification system"/>
    <property type="evidence" value="ECO:0007669"/>
    <property type="project" value="UniProtKB-KW"/>
</dbReference>
<dbReference type="Pfam" id="PF00145">
    <property type="entry name" value="DNA_methylase"/>
    <property type="match status" value="1"/>
</dbReference>
<dbReference type="Gene3D" id="3.40.50.150">
    <property type="entry name" value="Vaccinia Virus protein VP39"/>
    <property type="match status" value="1"/>
</dbReference>
<feature type="active site" evidence="6">
    <location>
        <position position="78"/>
    </location>
</feature>
<accession>A0A3E2TD74</accession>
<dbReference type="SUPFAM" id="SSF53335">
    <property type="entry name" value="S-adenosyl-L-methionine-dependent methyltransferases"/>
    <property type="match status" value="1"/>
</dbReference>
<dbReference type="PROSITE" id="PS51679">
    <property type="entry name" value="SAM_MT_C5"/>
    <property type="match status" value="1"/>
</dbReference>
<evidence type="ECO:0000256" key="6">
    <source>
        <dbReference type="PROSITE-ProRule" id="PRU01016"/>
    </source>
</evidence>
<evidence type="ECO:0000313" key="8">
    <source>
        <dbReference type="Proteomes" id="UP000260773"/>
    </source>
</evidence>
<dbReference type="Proteomes" id="UP000260773">
    <property type="component" value="Unassembled WGS sequence"/>
</dbReference>
<evidence type="ECO:0000256" key="1">
    <source>
        <dbReference type="ARBA" id="ARBA00011975"/>
    </source>
</evidence>
<evidence type="ECO:0000256" key="2">
    <source>
        <dbReference type="ARBA" id="ARBA00022603"/>
    </source>
</evidence>
<keyword evidence="2 6" id="KW-0489">Methyltransferase</keyword>
<dbReference type="PROSITE" id="PS00094">
    <property type="entry name" value="C5_MTASE_1"/>
    <property type="match status" value="1"/>
</dbReference>
<evidence type="ECO:0000256" key="4">
    <source>
        <dbReference type="ARBA" id="ARBA00022691"/>
    </source>
</evidence>
<evidence type="ECO:0000256" key="3">
    <source>
        <dbReference type="ARBA" id="ARBA00022679"/>
    </source>
</evidence>
<keyword evidence="3 6" id="KW-0808">Transferase</keyword>
<dbReference type="EC" id="2.1.1.37" evidence="1"/>
<sequence>MEKVKVLSLFDGISCGMVALERAGYKVERYYAYEIEPSAITISKKNYPEIIQLGDVFNTDFAQFAVQEIDFLLGGSPCTFWSKAKCSKTAKQKRETETEGMGWKLFERYLEAKKIAQPKYFLYENNYGIAQEIQDAISEKLGVEPIMIDSALVSAQRRKRLYWTNIPGVQQPEDKGILTKDIICNDESLIKHFDDRIRNTLKITENYIKYDLGGKGHYSQQDRMYFLNKKAPTIPRCRTETKFNVYLGGETYKKTCPVEIERLQTLPDNYTEGVPKTRRYEALGNGWTVDVIAHILSYAKDL</sequence>
<keyword evidence="5" id="KW-0680">Restriction system</keyword>
<dbReference type="GO" id="GO:0003886">
    <property type="term" value="F:DNA (cytosine-5-)-methyltransferase activity"/>
    <property type="evidence" value="ECO:0007669"/>
    <property type="project" value="UniProtKB-EC"/>
</dbReference>
<evidence type="ECO:0000256" key="5">
    <source>
        <dbReference type="ARBA" id="ARBA00022747"/>
    </source>
</evidence>
<name>A0A3E2TD74_9FIRM</name>
<dbReference type="GO" id="GO:0032259">
    <property type="term" value="P:methylation"/>
    <property type="evidence" value="ECO:0007669"/>
    <property type="project" value="UniProtKB-KW"/>
</dbReference>
<proteinExistence type="inferred from homology"/>
<evidence type="ECO:0000313" key="7">
    <source>
        <dbReference type="EMBL" id="RGB72919.1"/>
    </source>
</evidence>
<organism evidence="7 8">
    <name type="scientific">Coprococcus catus</name>
    <dbReference type="NCBI Taxonomy" id="116085"/>
    <lineage>
        <taxon>Bacteria</taxon>
        <taxon>Bacillati</taxon>
        <taxon>Bacillota</taxon>
        <taxon>Clostridia</taxon>
        <taxon>Lachnospirales</taxon>
        <taxon>Lachnospiraceae</taxon>
        <taxon>Coprococcus</taxon>
    </lineage>
</organism>
<dbReference type="InterPro" id="IPR018117">
    <property type="entry name" value="C5_DNA_meth_AS"/>
</dbReference>
<dbReference type="EMBL" id="QVEP01000073">
    <property type="protein sequence ID" value="RGB72919.1"/>
    <property type="molecule type" value="Genomic_DNA"/>
</dbReference>
<dbReference type="PANTHER" id="PTHR23068:SF25">
    <property type="entry name" value="DNA (CYTOSINE-5)-METHYLTRANSFERASE DRM2"/>
    <property type="match status" value="1"/>
</dbReference>